<organism evidence="2 3">
    <name type="scientific">Saitoella complicata (strain BCRC 22490 / CBS 7301 / JCM 7358 / NBRC 10748 / NRRL Y-17804)</name>
    <dbReference type="NCBI Taxonomy" id="698492"/>
    <lineage>
        <taxon>Eukaryota</taxon>
        <taxon>Fungi</taxon>
        <taxon>Dikarya</taxon>
        <taxon>Ascomycota</taxon>
        <taxon>Taphrinomycotina</taxon>
        <taxon>Taphrinomycotina incertae sedis</taxon>
        <taxon>Saitoella</taxon>
    </lineage>
</organism>
<feature type="compositionally biased region" description="Basic and acidic residues" evidence="1">
    <location>
        <begin position="525"/>
        <end position="542"/>
    </location>
</feature>
<protein>
    <submittedName>
        <fullName evidence="2">Uncharacterized protein</fullName>
    </submittedName>
</protein>
<reference evidence="2 3" key="2">
    <citation type="journal article" date="2014" name="J. Gen. Appl. Microbiol.">
        <title>The early diverging ascomycetous budding yeast Saitoella complicata has three histone deacetylases belonging to the Clr6, Hos2, and Rpd3 lineages.</title>
        <authorList>
            <person name="Nishida H."/>
            <person name="Matsumoto T."/>
            <person name="Kondo S."/>
            <person name="Hamamoto M."/>
            <person name="Yoshikawa H."/>
        </authorList>
    </citation>
    <scope>NUCLEOTIDE SEQUENCE [LARGE SCALE GENOMIC DNA]</scope>
    <source>
        <strain evidence="2 3">NRRL Y-17804</strain>
    </source>
</reference>
<keyword evidence="3" id="KW-1185">Reference proteome</keyword>
<name>A0A0E9NFD6_SAICN</name>
<evidence type="ECO:0000313" key="3">
    <source>
        <dbReference type="Proteomes" id="UP000033140"/>
    </source>
</evidence>
<dbReference type="OMA" id="VEWRDSH"/>
<feature type="compositionally biased region" description="Polar residues" evidence="1">
    <location>
        <begin position="1"/>
        <end position="12"/>
    </location>
</feature>
<accession>A0A0E9NFD6</accession>
<feature type="compositionally biased region" description="Acidic residues" evidence="1">
    <location>
        <begin position="256"/>
        <end position="265"/>
    </location>
</feature>
<dbReference type="Proteomes" id="UP000033140">
    <property type="component" value="Unassembled WGS sequence"/>
</dbReference>
<dbReference type="RefSeq" id="XP_019025331.1">
    <property type="nucleotide sequence ID" value="XM_019165931.1"/>
</dbReference>
<feature type="compositionally biased region" description="Basic and acidic residues" evidence="1">
    <location>
        <begin position="549"/>
        <end position="576"/>
    </location>
</feature>
<proteinExistence type="predicted"/>
<feature type="compositionally biased region" description="Acidic residues" evidence="1">
    <location>
        <begin position="140"/>
        <end position="193"/>
    </location>
</feature>
<feature type="region of interest" description="Disordered" evidence="1">
    <location>
        <begin position="524"/>
        <end position="643"/>
    </location>
</feature>
<comment type="caution">
    <text evidence="2">The sequence shown here is derived from an EMBL/GenBank/DDBJ whole genome shotgun (WGS) entry which is preliminary data.</text>
</comment>
<feature type="compositionally biased region" description="Polar residues" evidence="1">
    <location>
        <begin position="457"/>
        <end position="468"/>
    </location>
</feature>
<feature type="compositionally biased region" description="Basic and acidic residues" evidence="1">
    <location>
        <begin position="370"/>
        <end position="383"/>
    </location>
</feature>
<dbReference type="STRING" id="698492.A0A0E9NFD6"/>
<reference evidence="2 3" key="3">
    <citation type="journal article" date="2015" name="Genome Announc.">
        <title>Draft Genome Sequence of the Archiascomycetous Yeast Saitoella complicata.</title>
        <authorList>
            <person name="Yamauchi K."/>
            <person name="Kondo S."/>
            <person name="Hamamoto M."/>
            <person name="Takahashi Y."/>
            <person name="Ogura Y."/>
            <person name="Hayashi T."/>
            <person name="Nishida H."/>
        </authorList>
    </citation>
    <scope>NUCLEOTIDE SEQUENCE [LARGE SCALE GENOMIC DNA]</scope>
    <source>
        <strain evidence="2 3">NRRL Y-17804</strain>
    </source>
</reference>
<feature type="compositionally biased region" description="Acidic residues" evidence="1">
    <location>
        <begin position="272"/>
        <end position="327"/>
    </location>
</feature>
<feature type="compositionally biased region" description="Basic and acidic residues" evidence="1">
    <location>
        <begin position="630"/>
        <end position="643"/>
    </location>
</feature>
<dbReference type="EMBL" id="BACD03000015">
    <property type="protein sequence ID" value="GAO48554.1"/>
    <property type="molecule type" value="Genomic_DNA"/>
</dbReference>
<gene>
    <name evidence="2" type="ORF">G7K_2727-t1</name>
</gene>
<evidence type="ECO:0000313" key="2">
    <source>
        <dbReference type="EMBL" id="GAO48554.1"/>
    </source>
</evidence>
<feature type="compositionally biased region" description="Acidic residues" evidence="1">
    <location>
        <begin position="222"/>
        <end position="244"/>
    </location>
</feature>
<dbReference type="AlphaFoldDB" id="A0A0E9NFD6"/>
<reference evidence="2 3" key="1">
    <citation type="journal article" date="2011" name="J. Gen. Appl. Microbiol.">
        <title>Draft genome sequencing of the enigmatic yeast Saitoella complicata.</title>
        <authorList>
            <person name="Nishida H."/>
            <person name="Hamamoto M."/>
            <person name="Sugiyama J."/>
        </authorList>
    </citation>
    <scope>NUCLEOTIDE SEQUENCE [LARGE SCALE GENOMIC DNA]</scope>
    <source>
        <strain evidence="2 3">NRRL Y-17804</strain>
    </source>
</reference>
<feature type="region of interest" description="Disordered" evidence="1">
    <location>
        <begin position="1"/>
        <end position="53"/>
    </location>
</feature>
<feature type="region of interest" description="Disordered" evidence="1">
    <location>
        <begin position="140"/>
        <end position="383"/>
    </location>
</feature>
<evidence type="ECO:0000256" key="1">
    <source>
        <dbReference type="SAM" id="MobiDB-lite"/>
    </source>
</evidence>
<feature type="region of interest" description="Disordered" evidence="1">
    <location>
        <begin position="445"/>
        <end position="497"/>
    </location>
</feature>
<sequence length="643" mass="71054">MKRFATTNNDPQTPLPPRKLLRTSLGSSTPRTPHLYNPIAPSPTWRSTPGGRSAFDEFPAEEFTNWVDGIKERAKKALTENRAWGLREIGRQRVIQGEAVTPKKSMVVLNAPISIDGEQDEEQEGEVKDDDLVEVVEAEDAEDLLMEHEEDPFEEPADEEEAEVAEDEYTDQDAEGLYEDEDDEEDEEDEEEREFYQARPSIIAALARKKPASAAEVIDLASSEDEAEQDDGEEGNAVVEDDLLAELQDSFAVGNDDGEAEEDNDRDGPFEIFDDEAEEVIDIDETGPPSESDDDEDDDDEDSEEEVSEDGDGWEDDDLEEDEEVEEHEQSRSMGGDEDEEELDPAVNRSLSNLEKAIAAGNVTPMRGKPHADKAYENDRGERDLLGVLDYTSASTDENGEEDAVDEVDLVRSGNQTVTEGESTDDTRFVEEVQLEAQVDYVFQEDNTEAQLPEEPPSSNTIGASESAQPEMISLDFEPEPASDAVQPSQDDVSAITEPNALQAFASQVLANDALDVLASASGHLAEDKNIAAESLPTKDEGSEAPTTPRRDRPDTAGDSHVLRSGREVTYDQEKLRHIRYGLSPKPFASPTFGERGRARSHSPKAPRSREGSAAPVQTPRSANAKRKAEHLEEVTEEKEKEW</sequence>